<accession>A0ABD0YUQ2</accession>
<dbReference type="PANTHER" id="PTHR10091:SF0">
    <property type="entry name" value="GALACTOSE MUTAROTASE"/>
    <property type="match status" value="1"/>
</dbReference>
<evidence type="ECO:0000313" key="6">
    <source>
        <dbReference type="EMBL" id="KAL1139681.1"/>
    </source>
</evidence>
<dbReference type="Pfam" id="PF01263">
    <property type="entry name" value="Aldose_epim"/>
    <property type="match status" value="1"/>
</dbReference>
<proteinExistence type="predicted"/>
<sequence length="192" mass="21342">MIGRVAGIIPGGEFKIGKREIYLSNNLDENHFHGGIDGFDKVVWDSYIQNGKVIMTYISKDREEGYPGPLFIQVTFQLTRRNQFIVEITANPAKPTPIAITPHIYFNLAGHGEGPDGLKEHCLMVNADRFVVTDFETNIPTGELQDVGGTYYDLRVPRPLEKILNNVPGGGYDHTFCLTKGGAKNNITFSAR</sequence>
<evidence type="ECO:0000256" key="4">
    <source>
        <dbReference type="ARBA" id="ARBA00032729"/>
    </source>
</evidence>
<dbReference type="Proteomes" id="UP001558652">
    <property type="component" value="Unassembled WGS sequence"/>
</dbReference>
<dbReference type="SUPFAM" id="SSF74650">
    <property type="entry name" value="Galactose mutarotase-like"/>
    <property type="match status" value="1"/>
</dbReference>
<evidence type="ECO:0000256" key="5">
    <source>
        <dbReference type="ARBA" id="ARBA00045743"/>
    </source>
</evidence>
<dbReference type="InterPro" id="IPR008183">
    <property type="entry name" value="Aldose_1/G6P_1-epimerase"/>
</dbReference>
<comment type="caution">
    <text evidence="6">The sequence shown here is derived from an EMBL/GenBank/DDBJ whole genome shotgun (WGS) entry which is preliminary data.</text>
</comment>
<comment type="catalytic activity">
    <reaction evidence="1">
        <text>alpha-D-galactose = beta-D-galactose</text>
        <dbReference type="Rhea" id="RHEA:28675"/>
        <dbReference type="ChEBI" id="CHEBI:27667"/>
        <dbReference type="ChEBI" id="CHEBI:28061"/>
        <dbReference type="EC" id="5.1.3.3"/>
    </reaction>
    <physiologicalReaction direction="right-to-left" evidence="1">
        <dbReference type="Rhea" id="RHEA:28677"/>
    </physiologicalReaction>
</comment>
<dbReference type="Gene3D" id="2.70.98.10">
    <property type="match status" value="1"/>
</dbReference>
<protein>
    <recommendedName>
        <fullName evidence="3">Galactose mutarotase</fullName>
    </recommendedName>
    <alternativeName>
        <fullName evidence="4">Aldose 1-epimerase</fullName>
    </alternativeName>
</protein>
<organism evidence="6 7">
    <name type="scientific">Ranatra chinensis</name>
    <dbReference type="NCBI Taxonomy" id="642074"/>
    <lineage>
        <taxon>Eukaryota</taxon>
        <taxon>Metazoa</taxon>
        <taxon>Ecdysozoa</taxon>
        <taxon>Arthropoda</taxon>
        <taxon>Hexapoda</taxon>
        <taxon>Insecta</taxon>
        <taxon>Pterygota</taxon>
        <taxon>Neoptera</taxon>
        <taxon>Paraneoptera</taxon>
        <taxon>Hemiptera</taxon>
        <taxon>Heteroptera</taxon>
        <taxon>Panheteroptera</taxon>
        <taxon>Nepomorpha</taxon>
        <taxon>Nepidae</taxon>
        <taxon>Ranatrinae</taxon>
        <taxon>Ranatra</taxon>
    </lineage>
</organism>
<dbReference type="EMBL" id="JBFDAA010000002">
    <property type="protein sequence ID" value="KAL1139681.1"/>
    <property type="molecule type" value="Genomic_DNA"/>
</dbReference>
<dbReference type="InterPro" id="IPR011013">
    <property type="entry name" value="Gal_mutarotase_sf_dom"/>
</dbReference>
<comment type="function">
    <text evidence="5">Mutarotase that catalyzes the interconversion of beta-D-galactose and alpha-D-galactose during galactose metabolism. Beta-D-galactose is metabolized in the liver into glucose 1-phosphate, the primary metabolic fuel, by the action of four enzymes that constitute the Leloir pathway: GALM, GALK1 (galactokinase), GALT (galactose-1-phosphate uridylyltransferase) and GALE (UDP-galactose-4'-epimerase). Involved in the maintenance of the equilibrium between the beta- and alpha-anomers of galactose, therefore ensuring a sufficient supply of the alpha-anomer for GALK1. Also active on D-glucose although shows a preference for galactose over glucose.</text>
</comment>
<dbReference type="PANTHER" id="PTHR10091">
    <property type="entry name" value="ALDOSE-1-EPIMERASE"/>
    <property type="match status" value="1"/>
</dbReference>
<dbReference type="GO" id="GO:0004034">
    <property type="term" value="F:aldose 1-epimerase activity"/>
    <property type="evidence" value="ECO:0007669"/>
    <property type="project" value="UniProtKB-EC"/>
</dbReference>
<evidence type="ECO:0000256" key="3">
    <source>
        <dbReference type="ARBA" id="ARBA00021023"/>
    </source>
</evidence>
<gene>
    <name evidence="6" type="ORF">AAG570_006659</name>
</gene>
<dbReference type="AlphaFoldDB" id="A0ABD0YUQ2"/>
<comment type="pathway">
    <text evidence="2">Carbohydrate metabolism; galactose metabolism.</text>
</comment>
<name>A0ABD0YUQ2_9HEMI</name>
<evidence type="ECO:0000256" key="1">
    <source>
        <dbReference type="ARBA" id="ARBA00001712"/>
    </source>
</evidence>
<dbReference type="InterPro" id="IPR014718">
    <property type="entry name" value="GH-type_carb-bd"/>
</dbReference>
<reference evidence="6 7" key="1">
    <citation type="submission" date="2024-07" db="EMBL/GenBank/DDBJ databases">
        <title>Chromosome-level genome assembly of the water stick insect Ranatra chinensis (Heteroptera: Nepidae).</title>
        <authorList>
            <person name="Liu X."/>
        </authorList>
    </citation>
    <scope>NUCLEOTIDE SEQUENCE [LARGE SCALE GENOMIC DNA]</scope>
    <source>
        <strain evidence="6">Cailab_2021Rc</strain>
        <tissue evidence="6">Muscle</tissue>
    </source>
</reference>
<evidence type="ECO:0000313" key="7">
    <source>
        <dbReference type="Proteomes" id="UP001558652"/>
    </source>
</evidence>
<evidence type="ECO:0000256" key="2">
    <source>
        <dbReference type="ARBA" id="ARBA00004947"/>
    </source>
</evidence>
<keyword evidence="7" id="KW-1185">Reference proteome</keyword>